<feature type="compositionally biased region" description="Basic and acidic residues" evidence="8">
    <location>
        <begin position="675"/>
        <end position="694"/>
    </location>
</feature>
<dbReference type="Pfam" id="PF10537">
    <property type="entry name" value="WAC_Acf1_DNA_bd"/>
    <property type="match status" value="1"/>
</dbReference>
<evidence type="ECO:0000256" key="6">
    <source>
        <dbReference type="PROSITE-ProRule" id="PRU00146"/>
    </source>
</evidence>
<organism evidence="12 13">
    <name type="scientific">Dermatophagoides pteronyssinus</name>
    <name type="common">European house dust mite</name>
    <dbReference type="NCBI Taxonomy" id="6956"/>
    <lineage>
        <taxon>Eukaryota</taxon>
        <taxon>Metazoa</taxon>
        <taxon>Ecdysozoa</taxon>
        <taxon>Arthropoda</taxon>
        <taxon>Chelicerata</taxon>
        <taxon>Arachnida</taxon>
        <taxon>Acari</taxon>
        <taxon>Acariformes</taxon>
        <taxon>Sarcoptiformes</taxon>
        <taxon>Astigmata</taxon>
        <taxon>Psoroptidia</taxon>
        <taxon>Analgoidea</taxon>
        <taxon>Pyroglyphidae</taxon>
        <taxon>Dermatophagoidinae</taxon>
        <taxon>Dermatophagoides</taxon>
    </lineage>
</organism>
<dbReference type="FunCoup" id="A0A6P6Y1P7">
    <property type="interactions" value="949"/>
</dbReference>
<evidence type="ECO:0000256" key="4">
    <source>
        <dbReference type="ARBA" id="ARBA00022833"/>
    </source>
</evidence>
<feature type="region of interest" description="Disordered" evidence="8">
    <location>
        <begin position="652"/>
        <end position="694"/>
    </location>
</feature>
<keyword evidence="2" id="KW-0479">Metal-binding</keyword>
<feature type="compositionally biased region" description="Basic and acidic residues" evidence="8">
    <location>
        <begin position="1246"/>
        <end position="1255"/>
    </location>
</feature>
<dbReference type="PROSITE" id="PS51136">
    <property type="entry name" value="WAC"/>
    <property type="match status" value="1"/>
</dbReference>
<feature type="compositionally biased region" description="Basic and acidic residues" evidence="8">
    <location>
        <begin position="1264"/>
        <end position="1275"/>
    </location>
</feature>
<comment type="subcellular location">
    <subcellularLocation>
        <location evidence="1 7">Nucleus</location>
    </subcellularLocation>
</comment>
<evidence type="ECO:0000313" key="13">
    <source>
        <dbReference type="RefSeq" id="XP_027199427.1"/>
    </source>
</evidence>
<name>A0A6P6Y1P7_DERPT</name>
<dbReference type="Pfam" id="PF00628">
    <property type="entry name" value="PHD"/>
    <property type="match status" value="1"/>
</dbReference>
<evidence type="ECO:0000256" key="2">
    <source>
        <dbReference type="ARBA" id="ARBA00022723"/>
    </source>
</evidence>
<feature type="domain" description="WAC" evidence="11">
    <location>
        <begin position="22"/>
        <end position="129"/>
    </location>
</feature>
<dbReference type="GO" id="GO:0008270">
    <property type="term" value="F:zinc ion binding"/>
    <property type="evidence" value="ECO:0007669"/>
    <property type="project" value="UniProtKB-KW"/>
</dbReference>
<dbReference type="Pfam" id="PF02791">
    <property type="entry name" value="DDT"/>
    <property type="match status" value="1"/>
</dbReference>
<dbReference type="GO" id="GO:0006338">
    <property type="term" value="P:chromatin remodeling"/>
    <property type="evidence" value="ECO:0007669"/>
    <property type="project" value="InterPro"/>
</dbReference>
<dbReference type="InterPro" id="IPR047171">
    <property type="entry name" value="BAZ1A"/>
</dbReference>
<dbReference type="GO" id="GO:0000228">
    <property type="term" value="C:nuclear chromosome"/>
    <property type="evidence" value="ECO:0007669"/>
    <property type="project" value="TreeGrafter"/>
</dbReference>
<dbReference type="GO" id="GO:0006355">
    <property type="term" value="P:regulation of DNA-templated transcription"/>
    <property type="evidence" value="ECO:0007669"/>
    <property type="project" value="TreeGrafter"/>
</dbReference>
<evidence type="ECO:0000259" key="11">
    <source>
        <dbReference type="PROSITE" id="PS51136"/>
    </source>
</evidence>
<dbReference type="Proteomes" id="UP000515146">
    <property type="component" value="Unplaced"/>
</dbReference>
<feature type="region of interest" description="Disordered" evidence="8">
    <location>
        <begin position="287"/>
        <end position="381"/>
    </location>
</feature>
<keyword evidence="12" id="KW-1185">Reference proteome</keyword>
<dbReference type="InParanoid" id="A0A6P6Y1P7"/>
<dbReference type="InterPro" id="IPR013136">
    <property type="entry name" value="WSTF_Acf1_Cbp146"/>
</dbReference>
<dbReference type="GO" id="GO:0003677">
    <property type="term" value="F:DNA binding"/>
    <property type="evidence" value="ECO:0007669"/>
    <property type="project" value="TreeGrafter"/>
</dbReference>
<feature type="region of interest" description="Disordered" evidence="8">
    <location>
        <begin position="1135"/>
        <end position="1170"/>
    </location>
</feature>
<protein>
    <submittedName>
        <fullName evidence="13">Bromodomain adjacent to zinc finger domain protein 1A-like</fullName>
    </submittedName>
</protein>
<evidence type="ECO:0000256" key="7">
    <source>
        <dbReference type="PROSITE-ProRule" id="PRU00475"/>
    </source>
</evidence>
<dbReference type="Pfam" id="PF15613">
    <property type="entry name" value="WSD"/>
    <property type="match status" value="1"/>
</dbReference>
<dbReference type="OrthoDB" id="332390at2759"/>
<dbReference type="InterPro" id="IPR011011">
    <property type="entry name" value="Znf_FYVE_PHD"/>
</dbReference>
<evidence type="ECO:0000256" key="1">
    <source>
        <dbReference type="ARBA" id="ARBA00004123"/>
    </source>
</evidence>
<dbReference type="InterPro" id="IPR001965">
    <property type="entry name" value="Znf_PHD"/>
</dbReference>
<feature type="compositionally biased region" description="Basic and acidic residues" evidence="8">
    <location>
        <begin position="1153"/>
        <end position="1162"/>
    </location>
</feature>
<dbReference type="InterPro" id="IPR019787">
    <property type="entry name" value="Znf_PHD-finger"/>
</dbReference>
<dbReference type="InterPro" id="IPR019786">
    <property type="entry name" value="Zinc_finger_PHD-type_CS"/>
</dbReference>
<feature type="compositionally biased region" description="Basic residues" evidence="8">
    <location>
        <begin position="323"/>
        <end position="349"/>
    </location>
</feature>
<sequence>MPLLGKEEFCLKSLPDNLSPDEQVFYCQITGEAFLSYDEYFERQFLYSSLLWTCSVTGRTGLTYSEALKSEQESQALVSSIPTVLQKAMLHLMTYMNNFSTNVTLSILIEYTNFRYFIGEHVQISPKNKNKRFNGIIRDVIPPENYEKSSSIAYGIDPLAYNYQVEYIDQPDKHDGNGCIIIPAARISRSKFLLTREKIRLFLKQHLAPKNGRYQALSIKTESLQKFGVDQLNWENIFKGPTPNFSDDTLIVKALSRQRYSEENNSHNLDSLKENDENREKKLIQILKKKSNLLSSQKQKLKRRETKQGNSNNTTKESNDGKRKYRKNLKKDAKSKRQNSKNKSGKVSKKTTSDATDSNETQESKSSKQKDNDKDLKNRERECRKQYEEDLKNWTEKRDDLLCDDLLPLPEVTPIECDIPSEMIGDALVIVDFLNVFHEFLAFEENTFPSHLTLDYFIKILQDNNVNSRAGFADLIMAILRTIFQSNMKDSHDGNDDLKIQDINNEDFDLFNADNDEESTASQVNCFANHFVTTYFSTLEQLARLQMDPFTITEILRIYILKTRNFDGKRTTKICLDDMALVMRLATQTIFELNQTDRIKILKIVLNDVVVQVSDIRQKIETSMDEMFKLKIRIRHLNAAYTRWLRENPIRQRMRRKKTCPNNDNEQQQTEPEPELTKEEKEQYKNDKAEREKKMKDDIAELKTKIRRLSAFCRSRPLGTDRRYRKYWIFETIPGLFVEQPVHDEYNSNTCFDDPVPVVKPIFNDYLANAKRRKKKIGTIVPTEETETNKVVEENIDRCTGNPSTCKVHDTMSRTTTQLWSFYSKEQFDNLLNSLNSRGFRESELKNALEIEKQSILDNHFAEFDPFTFNPNYIPPPVIEMIEPEMSDDVNPVRKSERLQIHDRTAFNNKRRSTRSEFCLEFSDQTPVEVFDVNFQNQLAIFEDNVFNGCFCSFSISDRDAWYHGLNRTYCQDKINSLQMLTDKLATLARSIRPFCLMPPLSVYPESTMSSPSEKENIDNNQALKFRVPMLSEKWLDVLKVPDSSELTEFESSYGITNHSQLFLNLYIFERSLNWEMSALKTANKCGICRRKANDEMILCDFCNRGYHIYCLTPPISSINEIEGDWYCPKCLPRSSPDHESSSNRRTAQTTKVEVEETHQQDTEQQVSPISNDKISQQTVNESLLERCKSCRKHIFDSFSEVSCKTCCEYFHLRCVNLVRVPRSWNCAACAEKERYDEQYNNNPHNDNDNNELRRSQRKRKPNHYHEFEPNDDHYHHHQSTTSNHLKSRRCSDGQNSEYHRIIVK</sequence>
<evidence type="ECO:0000256" key="3">
    <source>
        <dbReference type="ARBA" id="ARBA00022771"/>
    </source>
</evidence>
<feature type="domain" description="DDT" evidence="10">
    <location>
        <begin position="421"/>
        <end position="489"/>
    </location>
</feature>
<dbReference type="RefSeq" id="XP_027199427.1">
    <property type="nucleotide sequence ID" value="XM_027343626.1"/>
</dbReference>
<feature type="domain" description="PHD-type" evidence="9">
    <location>
        <begin position="1083"/>
        <end position="1134"/>
    </location>
</feature>
<dbReference type="SMART" id="SM00249">
    <property type="entry name" value="PHD"/>
    <property type="match status" value="2"/>
</dbReference>
<dbReference type="KEGG" id="dpte:113793577"/>
<dbReference type="SMART" id="SM00571">
    <property type="entry name" value="DDT"/>
    <property type="match status" value="1"/>
</dbReference>
<dbReference type="InterPro" id="IPR028941">
    <property type="entry name" value="WHIM2_dom"/>
</dbReference>
<evidence type="ECO:0000259" key="9">
    <source>
        <dbReference type="PROSITE" id="PS50016"/>
    </source>
</evidence>
<dbReference type="PROSITE" id="PS01359">
    <property type="entry name" value="ZF_PHD_1"/>
    <property type="match status" value="2"/>
</dbReference>
<evidence type="ECO:0000256" key="8">
    <source>
        <dbReference type="SAM" id="MobiDB-lite"/>
    </source>
</evidence>
<gene>
    <name evidence="13" type="primary">LOC113793577</name>
</gene>
<dbReference type="InterPro" id="IPR018501">
    <property type="entry name" value="DDT_dom"/>
</dbReference>
<dbReference type="GO" id="GO:0031445">
    <property type="term" value="P:regulation of heterochromatin formation"/>
    <property type="evidence" value="ECO:0007669"/>
    <property type="project" value="TreeGrafter"/>
</dbReference>
<dbReference type="GO" id="GO:0008623">
    <property type="term" value="C:CHRAC"/>
    <property type="evidence" value="ECO:0007669"/>
    <property type="project" value="TreeGrafter"/>
</dbReference>
<reference evidence="13" key="1">
    <citation type="submission" date="2025-08" db="UniProtKB">
        <authorList>
            <consortium name="RefSeq"/>
        </authorList>
    </citation>
    <scope>IDENTIFICATION</scope>
    <source>
        <strain evidence="13">Airmid</strain>
    </source>
</reference>
<dbReference type="PANTHER" id="PTHR46510">
    <property type="entry name" value="BROMODOMAIN ADJACENT TO ZINC FINGER DOMAIN PROTEIN 1A"/>
    <property type="match status" value="1"/>
</dbReference>
<dbReference type="OMA" id="FERQCEE"/>
<dbReference type="PANTHER" id="PTHR46510:SF1">
    <property type="entry name" value="BROMODOMAIN ADJACENT TO ZINC FINGER DOMAIN PROTEIN 1A"/>
    <property type="match status" value="1"/>
</dbReference>
<evidence type="ECO:0000259" key="10">
    <source>
        <dbReference type="PROSITE" id="PS50827"/>
    </source>
</evidence>
<keyword evidence="3 6" id="KW-0863">Zinc-finger</keyword>
<evidence type="ECO:0000256" key="5">
    <source>
        <dbReference type="ARBA" id="ARBA00023242"/>
    </source>
</evidence>
<accession>A0A6P6Y1P7</accession>
<feature type="region of interest" description="Disordered" evidence="8">
    <location>
        <begin position="1239"/>
        <end position="1305"/>
    </location>
</feature>
<dbReference type="CTD" id="387569"/>
<proteinExistence type="predicted"/>
<dbReference type="SUPFAM" id="SSF57903">
    <property type="entry name" value="FYVE/PHD zinc finger"/>
    <property type="match status" value="2"/>
</dbReference>
<keyword evidence="5 7" id="KW-0539">Nucleus</keyword>
<dbReference type="CDD" id="cd15489">
    <property type="entry name" value="PHD_SF"/>
    <property type="match status" value="1"/>
</dbReference>
<evidence type="ECO:0000313" key="12">
    <source>
        <dbReference type="Proteomes" id="UP000515146"/>
    </source>
</evidence>
<dbReference type="GO" id="GO:0045740">
    <property type="term" value="P:positive regulation of DNA replication"/>
    <property type="evidence" value="ECO:0007669"/>
    <property type="project" value="TreeGrafter"/>
</dbReference>
<dbReference type="PROSITE" id="PS50016">
    <property type="entry name" value="ZF_PHD_2"/>
    <property type="match status" value="1"/>
</dbReference>
<feature type="compositionally biased region" description="Basic and acidic residues" evidence="8">
    <location>
        <begin position="362"/>
        <end position="381"/>
    </location>
</feature>
<keyword evidence="4" id="KW-0862">Zinc</keyword>
<dbReference type="Gene3D" id="2.30.30.1150">
    <property type="match status" value="1"/>
</dbReference>
<dbReference type="PROSITE" id="PS50827">
    <property type="entry name" value="DDT"/>
    <property type="match status" value="1"/>
</dbReference>